<accession>U2R468</accession>
<name>U2R468_9ACTN</name>
<dbReference type="Gene3D" id="3.30.420.130">
    <property type="entry name" value="Dinitrogenase iron-molybdenum cofactor biosynthesis domain"/>
    <property type="match status" value="1"/>
</dbReference>
<reference evidence="2" key="1">
    <citation type="submission" date="2013-08" db="EMBL/GenBank/DDBJ databases">
        <authorList>
            <person name="Durkin A.S."/>
            <person name="Haft D.R."/>
            <person name="McCorrison J."/>
            <person name="Torralba M."/>
            <person name="Gillis M."/>
            <person name="Haft D.H."/>
            <person name="Methe B."/>
            <person name="Sutton G."/>
            <person name="Nelson K.E."/>
        </authorList>
    </citation>
    <scope>NUCLEOTIDE SEQUENCE [LARGE SCALE GENOMIC DNA]</scope>
    <source>
        <strain evidence="2">F0233</strain>
    </source>
</reference>
<organism evidence="2 3">
    <name type="scientific">Propionibacterium acidifaciens F0233</name>
    <dbReference type="NCBI Taxonomy" id="553198"/>
    <lineage>
        <taxon>Bacteria</taxon>
        <taxon>Bacillati</taxon>
        <taxon>Actinomycetota</taxon>
        <taxon>Actinomycetes</taxon>
        <taxon>Propionibacteriales</taxon>
        <taxon>Propionibacteriaceae</taxon>
        <taxon>Propionibacterium</taxon>
    </lineage>
</organism>
<dbReference type="Proteomes" id="UP000017052">
    <property type="component" value="Unassembled WGS sequence"/>
</dbReference>
<dbReference type="InterPro" id="IPR003731">
    <property type="entry name" value="Di-Nase_FeMo-co_biosynth"/>
</dbReference>
<dbReference type="AlphaFoldDB" id="U2R468"/>
<dbReference type="EMBL" id="ACVN02000013">
    <property type="protein sequence ID" value="ERK63329.1"/>
    <property type="molecule type" value="Genomic_DNA"/>
</dbReference>
<protein>
    <submittedName>
        <fullName evidence="2">Dinitrogenase iron-molybdenum cofactor</fullName>
    </submittedName>
</protein>
<evidence type="ECO:0000259" key="1">
    <source>
        <dbReference type="Pfam" id="PF02579"/>
    </source>
</evidence>
<dbReference type="Pfam" id="PF02579">
    <property type="entry name" value="Nitro_FeMo-Co"/>
    <property type="match status" value="1"/>
</dbReference>
<dbReference type="InterPro" id="IPR036105">
    <property type="entry name" value="DiNase_FeMo-co_biosyn_sf"/>
</dbReference>
<evidence type="ECO:0000313" key="2">
    <source>
        <dbReference type="EMBL" id="ERK63329.1"/>
    </source>
</evidence>
<sequence length="125" mass="13133">MTENTSTTAGRRVVALALTADGAPCGLGRAPRMAVAAVEDGRIADWRVAETDWDVLHDQGGHGQHHARIVRFMRENGVDVAAAGHMGPPMVNTLDKLGLAVVTGVPSDMDAEQAVLAVVERLVEG</sequence>
<comment type="caution">
    <text evidence="2">The sequence shown here is derived from an EMBL/GenBank/DDBJ whole genome shotgun (WGS) entry which is preliminary data.</text>
</comment>
<keyword evidence="3" id="KW-1185">Reference proteome</keyword>
<dbReference type="RefSeq" id="WP_021796146.1">
    <property type="nucleotide sequence ID" value="NZ_ACVN02000013.1"/>
</dbReference>
<dbReference type="OrthoDB" id="2082835at2"/>
<proteinExistence type="predicted"/>
<feature type="domain" description="Dinitrogenase iron-molybdenum cofactor biosynthesis" evidence="1">
    <location>
        <begin position="28"/>
        <end position="116"/>
    </location>
</feature>
<dbReference type="GeneID" id="95359036"/>
<dbReference type="SUPFAM" id="SSF53146">
    <property type="entry name" value="Nitrogenase accessory factor-like"/>
    <property type="match status" value="1"/>
</dbReference>
<evidence type="ECO:0000313" key="3">
    <source>
        <dbReference type="Proteomes" id="UP000017052"/>
    </source>
</evidence>
<gene>
    <name evidence="2" type="ORF">HMPREF0682_1986</name>
</gene>